<reference evidence="1" key="1">
    <citation type="submission" date="2022-04" db="EMBL/GenBank/DDBJ databases">
        <title>Genome of the entomopathogenic fungus Entomophthora muscae.</title>
        <authorList>
            <person name="Elya C."/>
            <person name="Lovett B.R."/>
            <person name="Lee E."/>
            <person name="Macias A.M."/>
            <person name="Hajek A.E."/>
            <person name="De Bivort B.L."/>
            <person name="Kasson M.T."/>
            <person name="De Fine Licht H.H."/>
            <person name="Stajich J.E."/>
        </authorList>
    </citation>
    <scope>NUCLEOTIDE SEQUENCE</scope>
    <source>
        <strain evidence="1">Berkeley</strain>
    </source>
</reference>
<protein>
    <submittedName>
        <fullName evidence="1">Uncharacterized protein</fullName>
    </submittedName>
</protein>
<keyword evidence="2" id="KW-1185">Reference proteome</keyword>
<proteinExistence type="predicted"/>
<dbReference type="Proteomes" id="UP001165960">
    <property type="component" value="Unassembled WGS sequence"/>
</dbReference>
<sequence>MLSPPPQNLGDTNLVEKPPHPNNNRSLEISEVGARQVQNKTDIRAEIQDHPLQLQENLPKELLPKVLTEGH</sequence>
<dbReference type="EMBL" id="QTSX02006416">
    <property type="protein sequence ID" value="KAJ9055013.1"/>
    <property type="molecule type" value="Genomic_DNA"/>
</dbReference>
<evidence type="ECO:0000313" key="2">
    <source>
        <dbReference type="Proteomes" id="UP001165960"/>
    </source>
</evidence>
<accession>A0ACC2RYC1</accession>
<name>A0ACC2RYC1_9FUNG</name>
<comment type="caution">
    <text evidence="1">The sequence shown here is derived from an EMBL/GenBank/DDBJ whole genome shotgun (WGS) entry which is preliminary data.</text>
</comment>
<evidence type="ECO:0000313" key="1">
    <source>
        <dbReference type="EMBL" id="KAJ9055013.1"/>
    </source>
</evidence>
<organism evidence="1 2">
    <name type="scientific">Entomophthora muscae</name>
    <dbReference type="NCBI Taxonomy" id="34485"/>
    <lineage>
        <taxon>Eukaryota</taxon>
        <taxon>Fungi</taxon>
        <taxon>Fungi incertae sedis</taxon>
        <taxon>Zoopagomycota</taxon>
        <taxon>Entomophthoromycotina</taxon>
        <taxon>Entomophthoromycetes</taxon>
        <taxon>Entomophthorales</taxon>
        <taxon>Entomophthoraceae</taxon>
        <taxon>Entomophthora</taxon>
    </lineage>
</organism>
<gene>
    <name evidence="1" type="ORF">DSO57_1008619</name>
</gene>